<dbReference type="AlphaFoldDB" id="L0KZ43"/>
<dbReference type="InterPro" id="IPR003661">
    <property type="entry name" value="HisK_dim/P_dom"/>
</dbReference>
<dbReference type="InterPro" id="IPR013656">
    <property type="entry name" value="PAS_4"/>
</dbReference>
<dbReference type="Proteomes" id="UP000010866">
    <property type="component" value="Chromosome"/>
</dbReference>
<comment type="catalytic activity">
    <reaction evidence="1">
        <text>ATP + protein L-histidine = ADP + protein N-phospho-L-histidine.</text>
        <dbReference type="EC" id="2.7.13.3"/>
    </reaction>
</comment>
<dbReference type="CDD" id="cd00130">
    <property type="entry name" value="PAS"/>
    <property type="match status" value="4"/>
</dbReference>
<proteinExistence type="predicted"/>
<dbReference type="CDD" id="cd00082">
    <property type="entry name" value="HisKA"/>
    <property type="match status" value="1"/>
</dbReference>
<evidence type="ECO:0000259" key="7">
    <source>
        <dbReference type="PROSITE" id="PS50112"/>
    </source>
</evidence>
<evidence type="ECO:0000259" key="6">
    <source>
        <dbReference type="PROSITE" id="PS50109"/>
    </source>
</evidence>
<evidence type="ECO:0000256" key="5">
    <source>
        <dbReference type="ARBA" id="ARBA00022777"/>
    </source>
</evidence>
<evidence type="ECO:0000313" key="9">
    <source>
        <dbReference type="EMBL" id="AGB49338.1"/>
    </source>
</evidence>
<dbReference type="EMBL" id="CP003362">
    <property type="protein sequence ID" value="AGB49338.1"/>
    <property type="molecule type" value="Genomic_DNA"/>
</dbReference>
<dbReference type="InterPro" id="IPR036890">
    <property type="entry name" value="HATPase_C_sf"/>
</dbReference>
<dbReference type="InterPro" id="IPR013767">
    <property type="entry name" value="PAS_fold"/>
</dbReference>
<dbReference type="InterPro" id="IPR000700">
    <property type="entry name" value="PAS-assoc_C"/>
</dbReference>
<dbReference type="InterPro" id="IPR036097">
    <property type="entry name" value="HisK_dim/P_sf"/>
</dbReference>
<feature type="domain" description="PAS" evidence="7">
    <location>
        <begin position="287"/>
        <end position="340"/>
    </location>
</feature>
<protein>
    <recommendedName>
        <fullName evidence="2">histidine kinase</fullName>
        <ecNumber evidence="2">2.7.13.3</ecNumber>
    </recommendedName>
</protein>
<dbReference type="SMART" id="SM00086">
    <property type="entry name" value="PAC"/>
    <property type="match status" value="4"/>
</dbReference>
<dbReference type="SMART" id="SM00388">
    <property type="entry name" value="HisKA"/>
    <property type="match status" value="1"/>
</dbReference>
<dbReference type="InterPro" id="IPR004358">
    <property type="entry name" value="Sig_transdc_His_kin-like_C"/>
</dbReference>
<keyword evidence="4" id="KW-0808">Transferase</keyword>
<reference evidence="10" key="1">
    <citation type="submission" date="2012-02" db="EMBL/GenBank/DDBJ databases">
        <title>Complete sequence of chromosome of Methanomethylovorans hollandica DSM 15978.</title>
        <authorList>
            <person name="Lucas S."/>
            <person name="Copeland A."/>
            <person name="Lapidus A."/>
            <person name="Glavina del Rio T."/>
            <person name="Dalin E."/>
            <person name="Tice H."/>
            <person name="Bruce D."/>
            <person name="Goodwin L."/>
            <person name="Pitluck S."/>
            <person name="Peters L."/>
            <person name="Mikhailova N."/>
            <person name="Held B."/>
            <person name="Kyrpides N."/>
            <person name="Mavromatis K."/>
            <person name="Ivanova N."/>
            <person name="Brettin T."/>
            <person name="Detter J.C."/>
            <person name="Han C."/>
            <person name="Larimer F."/>
            <person name="Land M."/>
            <person name="Hauser L."/>
            <person name="Markowitz V."/>
            <person name="Cheng J.-F."/>
            <person name="Hugenholtz P."/>
            <person name="Woyke T."/>
            <person name="Wu D."/>
            <person name="Spring S."/>
            <person name="Schroeder M."/>
            <person name="Brambilla E."/>
            <person name="Klenk H.-P."/>
            <person name="Eisen J.A."/>
        </authorList>
    </citation>
    <scope>NUCLEOTIDE SEQUENCE [LARGE SCALE GENOMIC DNA]</scope>
    <source>
        <strain evidence="10">DSM 15978 / NBRC 107637 / DMS1</strain>
    </source>
</reference>
<keyword evidence="5" id="KW-0418">Kinase</keyword>
<name>L0KZ43_METHD</name>
<accession>L0KZ43</accession>
<dbReference type="GeneID" id="14406912"/>
<keyword evidence="10" id="KW-1185">Reference proteome</keyword>
<evidence type="ECO:0000256" key="2">
    <source>
        <dbReference type="ARBA" id="ARBA00012438"/>
    </source>
</evidence>
<dbReference type="Gene3D" id="1.10.287.130">
    <property type="match status" value="1"/>
</dbReference>
<dbReference type="Pfam" id="PF02518">
    <property type="entry name" value="HATPase_c"/>
    <property type="match status" value="1"/>
</dbReference>
<dbReference type="SUPFAM" id="SSF55874">
    <property type="entry name" value="ATPase domain of HSP90 chaperone/DNA topoisomerase II/histidine kinase"/>
    <property type="match status" value="1"/>
</dbReference>
<dbReference type="RefSeq" id="WP_015324504.1">
    <property type="nucleotide sequence ID" value="NC_019977.1"/>
</dbReference>
<evidence type="ECO:0000256" key="1">
    <source>
        <dbReference type="ARBA" id="ARBA00000085"/>
    </source>
</evidence>
<dbReference type="HOGENOM" id="CLU_000445_114_71_2"/>
<evidence type="ECO:0000256" key="3">
    <source>
        <dbReference type="ARBA" id="ARBA00022553"/>
    </source>
</evidence>
<dbReference type="SMART" id="SM00091">
    <property type="entry name" value="PAS"/>
    <property type="match status" value="4"/>
</dbReference>
<feature type="domain" description="PAS" evidence="7">
    <location>
        <begin position="414"/>
        <end position="485"/>
    </location>
</feature>
<dbReference type="PRINTS" id="PR00344">
    <property type="entry name" value="BCTRLSENSOR"/>
</dbReference>
<dbReference type="Gene3D" id="3.30.450.20">
    <property type="entry name" value="PAS domain"/>
    <property type="match status" value="4"/>
</dbReference>
<dbReference type="InterPro" id="IPR035965">
    <property type="entry name" value="PAS-like_dom_sf"/>
</dbReference>
<dbReference type="FunFam" id="3.30.565.10:FF:000010">
    <property type="entry name" value="Sensor histidine kinase RcsC"/>
    <property type="match status" value="1"/>
</dbReference>
<sequence>MISKNTGSDVVHSTSEDNEIDFSLVPFSMDFHDPDPGIWHAYMDAVPSMLLVLDTNQVVSFVSEHFCKGLHYTKQEIIGHIWYEILIAPGKRYEARKTYAKPAEYVIDDHGVELPIMDKHGQELPAILRVGYIQDRNGNITGIIAQIEMVNSAYDKYSVCSAADKYRVLVENSADMIVATDTAGVVIYISPSIVTYGFIPEEVILKELSDLFFFEDQSKIIHSLSITLNKSGQTRVQGRLKDPNGKIYWVELYAQALLDNDYHVKGITGTIRDIADRKADLNALEMTTDMFISQARSASEVIIFSDSKGTILFWNRGAENLFFYTAEEALGKHISMIMPQRYWHIHQGWDIVVSTGRSWAMGNIIELYGLKRDGTEFPIEISHSSWKKDGASFFSVTIRDITQRVLNEKEMREAKDKYRMIFEKSPLGIIHLDNSGVITQCNKSFVDIVGVEEANVIGNIIGLNLINSDASEEIKRCITTVLSGKTDDFSGTSFSFMGVRDTPIRASFVPVVTEDKAVAGGICIVEDITESEKAREALIHAKNVAEEASRTKSEFLSNATHELRTPLNAIMGFSDLLQESIEDKLNEDQRKYLTNIISGGKDLLDVVNNILDISNIETGKTSLELEKIDMPVLIQDVVTEMSFFASKRNIALQTELDPQIGLIRADRNKLHQILTNLVSNAIKFGKEGGFVQLRVRQIYGMLHVEVIDNGIGIIIDDQQMLFKPFTQLDSSSTRKYKGNGIGLYIVKQFVNLHGGSVWVESEIRKGSTFTFTISLDL</sequence>
<dbReference type="GO" id="GO:0006355">
    <property type="term" value="P:regulation of DNA-templated transcription"/>
    <property type="evidence" value="ECO:0007669"/>
    <property type="project" value="InterPro"/>
</dbReference>
<dbReference type="GO" id="GO:0005886">
    <property type="term" value="C:plasma membrane"/>
    <property type="evidence" value="ECO:0007669"/>
    <property type="project" value="TreeGrafter"/>
</dbReference>
<dbReference type="Gene3D" id="3.30.565.10">
    <property type="entry name" value="Histidine kinase-like ATPase, C-terminal domain"/>
    <property type="match status" value="1"/>
</dbReference>
<dbReference type="GO" id="GO:0009927">
    <property type="term" value="F:histidine phosphotransfer kinase activity"/>
    <property type="evidence" value="ECO:0007669"/>
    <property type="project" value="TreeGrafter"/>
</dbReference>
<dbReference type="InterPro" id="IPR001610">
    <property type="entry name" value="PAC"/>
</dbReference>
<dbReference type="Pfam" id="PF08448">
    <property type="entry name" value="PAS_4"/>
    <property type="match status" value="1"/>
</dbReference>
<dbReference type="SUPFAM" id="SSF47384">
    <property type="entry name" value="Homodimeric domain of signal transducing histidine kinase"/>
    <property type="match status" value="1"/>
</dbReference>
<evidence type="ECO:0000313" key="10">
    <source>
        <dbReference type="Proteomes" id="UP000010866"/>
    </source>
</evidence>
<dbReference type="PROSITE" id="PS50113">
    <property type="entry name" value="PAC"/>
    <property type="match status" value="1"/>
</dbReference>
<dbReference type="Pfam" id="PF00989">
    <property type="entry name" value="PAS"/>
    <property type="match status" value="1"/>
</dbReference>
<dbReference type="NCBIfam" id="TIGR00229">
    <property type="entry name" value="sensory_box"/>
    <property type="match status" value="4"/>
</dbReference>
<organism evidence="9 10">
    <name type="scientific">Methanomethylovorans hollandica (strain DSM 15978 / NBRC 107637 / DMS1)</name>
    <dbReference type="NCBI Taxonomy" id="867904"/>
    <lineage>
        <taxon>Archaea</taxon>
        <taxon>Methanobacteriati</taxon>
        <taxon>Methanobacteriota</taxon>
        <taxon>Stenosarchaea group</taxon>
        <taxon>Methanomicrobia</taxon>
        <taxon>Methanosarcinales</taxon>
        <taxon>Methanosarcinaceae</taxon>
        <taxon>Methanomethylovorans</taxon>
    </lineage>
</organism>
<dbReference type="InterPro" id="IPR003594">
    <property type="entry name" value="HATPase_dom"/>
</dbReference>
<dbReference type="EC" id="2.7.13.3" evidence="2"/>
<dbReference type="Pfam" id="PF00512">
    <property type="entry name" value="HisKA"/>
    <property type="match status" value="1"/>
</dbReference>
<dbReference type="InterPro" id="IPR000014">
    <property type="entry name" value="PAS"/>
</dbReference>
<dbReference type="STRING" id="867904.Metho_1103"/>
<dbReference type="SMART" id="SM00387">
    <property type="entry name" value="HATPase_c"/>
    <property type="match status" value="1"/>
</dbReference>
<dbReference type="InterPro" id="IPR005467">
    <property type="entry name" value="His_kinase_dom"/>
</dbReference>
<dbReference type="PROSITE" id="PS50109">
    <property type="entry name" value="HIS_KIN"/>
    <property type="match status" value="1"/>
</dbReference>
<feature type="domain" description="PAC" evidence="8">
    <location>
        <begin position="234"/>
        <end position="286"/>
    </location>
</feature>
<keyword evidence="3" id="KW-0597">Phosphoprotein</keyword>
<dbReference type="PANTHER" id="PTHR43047">
    <property type="entry name" value="TWO-COMPONENT HISTIDINE PROTEIN KINASE"/>
    <property type="match status" value="1"/>
</dbReference>
<evidence type="ECO:0000256" key="4">
    <source>
        <dbReference type="ARBA" id="ARBA00022679"/>
    </source>
</evidence>
<dbReference type="Pfam" id="PF13426">
    <property type="entry name" value="PAS_9"/>
    <property type="match status" value="2"/>
</dbReference>
<dbReference type="GO" id="GO:0000155">
    <property type="term" value="F:phosphorelay sensor kinase activity"/>
    <property type="evidence" value="ECO:0007669"/>
    <property type="project" value="InterPro"/>
</dbReference>
<evidence type="ECO:0000259" key="8">
    <source>
        <dbReference type="PROSITE" id="PS50113"/>
    </source>
</evidence>
<dbReference type="OrthoDB" id="342253at2157"/>
<dbReference type="SUPFAM" id="SSF55785">
    <property type="entry name" value="PYP-like sensor domain (PAS domain)"/>
    <property type="match status" value="4"/>
</dbReference>
<feature type="domain" description="Histidine kinase" evidence="6">
    <location>
        <begin position="558"/>
        <end position="777"/>
    </location>
</feature>
<dbReference type="PANTHER" id="PTHR43047:SF72">
    <property type="entry name" value="OSMOSENSING HISTIDINE PROTEIN KINASE SLN1"/>
    <property type="match status" value="1"/>
</dbReference>
<dbReference type="PROSITE" id="PS50112">
    <property type="entry name" value="PAS"/>
    <property type="match status" value="2"/>
</dbReference>
<gene>
    <name evidence="9" type="ordered locus">Metho_1103</name>
</gene>
<dbReference type="KEGG" id="mhz:Metho_1103"/>